<keyword evidence="12" id="KW-1185">Reference proteome</keyword>
<keyword evidence="7 8" id="KW-0807">Transducer</keyword>
<proteinExistence type="inferred from homology"/>
<keyword evidence="6 8" id="KW-0675">Receptor</keyword>
<dbReference type="InterPro" id="IPR000276">
    <property type="entry name" value="GPCR_Rhodpsn"/>
</dbReference>
<dbReference type="EMBL" id="DS469810">
    <property type="protein sequence ID" value="EDO32711.1"/>
    <property type="molecule type" value="Genomic_DNA"/>
</dbReference>
<protein>
    <recommendedName>
        <fullName evidence="10">G-protein coupled receptors family 1 profile domain-containing protein</fullName>
    </recommendedName>
</protein>
<organism evidence="11 12">
    <name type="scientific">Nematostella vectensis</name>
    <name type="common">Starlet sea anemone</name>
    <dbReference type="NCBI Taxonomy" id="45351"/>
    <lineage>
        <taxon>Eukaryota</taxon>
        <taxon>Metazoa</taxon>
        <taxon>Cnidaria</taxon>
        <taxon>Anthozoa</taxon>
        <taxon>Hexacorallia</taxon>
        <taxon>Actiniaria</taxon>
        <taxon>Edwardsiidae</taxon>
        <taxon>Nematostella</taxon>
    </lineage>
</organism>
<dbReference type="PRINTS" id="PR00237">
    <property type="entry name" value="GPCRRHODOPSN"/>
</dbReference>
<dbReference type="eggNOG" id="KOG4219">
    <property type="taxonomic scope" value="Eukaryota"/>
</dbReference>
<evidence type="ECO:0000256" key="2">
    <source>
        <dbReference type="ARBA" id="ARBA00022692"/>
    </source>
</evidence>
<reference evidence="11 12" key="1">
    <citation type="journal article" date="2007" name="Science">
        <title>Sea anemone genome reveals ancestral eumetazoan gene repertoire and genomic organization.</title>
        <authorList>
            <person name="Putnam N.H."/>
            <person name="Srivastava M."/>
            <person name="Hellsten U."/>
            <person name="Dirks B."/>
            <person name="Chapman J."/>
            <person name="Salamov A."/>
            <person name="Terry A."/>
            <person name="Shapiro H."/>
            <person name="Lindquist E."/>
            <person name="Kapitonov V.V."/>
            <person name="Jurka J."/>
            <person name="Genikhovich G."/>
            <person name="Grigoriev I.V."/>
            <person name="Lucas S.M."/>
            <person name="Steele R.E."/>
            <person name="Finnerty J.R."/>
            <person name="Technau U."/>
            <person name="Martindale M.Q."/>
            <person name="Rokhsar D.S."/>
        </authorList>
    </citation>
    <scope>NUCLEOTIDE SEQUENCE [LARGE SCALE GENOMIC DNA]</scope>
    <source>
        <strain evidence="12">CH2 X CH6</strain>
    </source>
</reference>
<comment type="similarity">
    <text evidence="8">Belongs to the G-protein coupled receptor 1 family.</text>
</comment>
<dbReference type="AlphaFoldDB" id="A7SUA7"/>
<evidence type="ECO:0000259" key="10">
    <source>
        <dbReference type="PROSITE" id="PS50262"/>
    </source>
</evidence>
<name>A7SUA7_NEMVE</name>
<dbReference type="Proteomes" id="UP000001593">
    <property type="component" value="Unassembled WGS sequence"/>
</dbReference>
<dbReference type="STRING" id="45351.A7SUA7"/>
<dbReference type="GO" id="GO:0004930">
    <property type="term" value="F:G protein-coupled receptor activity"/>
    <property type="evidence" value="ECO:0000318"/>
    <property type="project" value="GO_Central"/>
</dbReference>
<feature type="non-terminal residue" evidence="11">
    <location>
        <position position="145"/>
    </location>
</feature>
<evidence type="ECO:0000256" key="9">
    <source>
        <dbReference type="SAM" id="Phobius"/>
    </source>
</evidence>
<dbReference type="SUPFAM" id="SSF81321">
    <property type="entry name" value="Family A G protein-coupled receptor-like"/>
    <property type="match status" value="1"/>
</dbReference>
<dbReference type="OMA" id="TVIMVIY"/>
<keyword evidence="3 9" id="KW-1133">Transmembrane helix</keyword>
<feature type="domain" description="G-protein coupled receptors family 1 profile" evidence="10">
    <location>
        <begin position="29"/>
        <end position="145"/>
    </location>
</feature>
<gene>
    <name evidence="11" type="ORF">NEMVEDRAFT_v1g132024</name>
</gene>
<dbReference type="PROSITE" id="PS00237">
    <property type="entry name" value="G_PROTEIN_RECEP_F1_1"/>
    <property type="match status" value="1"/>
</dbReference>
<dbReference type="PANTHER" id="PTHR45695:SF9">
    <property type="entry name" value="LEUCOKININ RECEPTOR"/>
    <property type="match status" value="1"/>
</dbReference>
<dbReference type="GO" id="GO:0005886">
    <property type="term" value="C:plasma membrane"/>
    <property type="evidence" value="ECO:0000318"/>
    <property type="project" value="GO_Central"/>
</dbReference>
<evidence type="ECO:0000256" key="3">
    <source>
        <dbReference type="ARBA" id="ARBA00022989"/>
    </source>
</evidence>
<dbReference type="PhylomeDB" id="A7SUA7"/>
<comment type="subcellular location">
    <subcellularLocation>
        <location evidence="1">Membrane</location>
        <topology evidence="1">Multi-pass membrane protein</topology>
    </subcellularLocation>
</comment>
<dbReference type="InParanoid" id="A7SUA7"/>
<evidence type="ECO:0000256" key="4">
    <source>
        <dbReference type="ARBA" id="ARBA00023040"/>
    </source>
</evidence>
<evidence type="ECO:0000313" key="12">
    <source>
        <dbReference type="Proteomes" id="UP000001593"/>
    </source>
</evidence>
<dbReference type="GO" id="GO:0007186">
    <property type="term" value="P:G protein-coupled receptor signaling pathway"/>
    <property type="evidence" value="ECO:0000318"/>
    <property type="project" value="GO_Central"/>
</dbReference>
<dbReference type="PANTHER" id="PTHR45695">
    <property type="entry name" value="LEUCOKININ RECEPTOR-RELATED"/>
    <property type="match status" value="1"/>
</dbReference>
<evidence type="ECO:0000256" key="1">
    <source>
        <dbReference type="ARBA" id="ARBA00004141"/>
    </source>
</evidence>
<keyword evidence="2 8" id="KW-0812">Transmembrane</keyword>
<keyword evidence="4 8" id="KW-0297">G-protein coupled receptor</keyword>
<dbReference type="PROSITE" id="PS50262">
    <property type="entry name" value="G_PROTEIN_RECEP_F1_2"/>
    <property type="match status" value="1"/>
</dbReference>
<dbReference type="HOGENOM" id="CLU_009579_29_6_1"/>
<dbReference type="InterPro" id="IPR017452">
    <property type="entry name" value="GPCR_Rhodpsn_7TM"/>
</dbReference>
<dbReference type="Pfam" id="PF00001">
    <property type="entry name" value="7tm_1"/>
    <property type="match status" value="1"/>
</dbReference>
<feature type="non-terminal residue" evidence="11">
    <location>
        <position position="1"/>
    </location>
</feature>
<evidence type="ECO:0000256" key="8">
    <source>
        <dbReference type="RuleBase" id="RU000688"/>
    </source>
</evidence>
<evidence type="ECO:0000313" key="11">
    <source>
        <dbReference type="EMBL" id="EDO32711.1"/>
    </source>
</evidence>
<dbReference type="Gene3D" id="1.20.1070.10">
    <property type="entry name" value="Rhodopsin 7-helix transmembrane proteins"/>
    <property type="match status" value="1"/>
</dbReference>
<keyword evidence="5 9" id="KW-0472">Membrane</keyword>
<accession>A7SUA7</accession>
<evidence type="ECO:0000256" key="5">
    <source>
        <dbReference type="ARBA" id="ARBA00023136"/>
    </source>
</evidence>
<feature type="transmembrane region" description="Helical" evidence="9">
    <location>
        <begin position="13"/>
        <end position="38"/>
    </location>
</feature>
<sequence length="145" mass="16255">YIHPRGTDDLKRIVLISFYAVTLFLGVFGNSCIIAIVIKVKRMRTMANVFILNMAVSDLVVSVIDVPRKLQIAITMSYAYEVPSLDVVKVLCKILPFTRELSYSVSSLSAVMIGIDRYYAVICPMEQKPRVLSPKVTIPAIWLIS</sequence>
<evidence type="ECO:0000256" key="7">
    <source>
        <dbReference type="ARBA" id="ARBA00023224"/>
    </source>
</evidence>
<evidence type="ECO:0000256" key="6">
    <source>
        <dbReference type="ARBA" id="ARBA00023170"/>
    </source>
</evidence>